<comment type="caution">
    <text evidence="10">The sequence shown here is derived from an EMBL/GenBank/DDBJ whole genome shotgun (WGS) entry which is preliminary data.</text>
</comment>
<keyword evidence="8" id="KW-0472">Membrane</keyword>
<dbReference type="InterPro" id="IPR035427">
    <property type="entry name" value="Tim10-like_dom_sf"/>
</dbReference>
<keyword evidence="7 8" id="KW-1015">Disulfide bond</keyword>
<comment type="similarity">
    <text evidence="8">Belongs to the small Tim family.</text>
</comment>
<dbReference type="Proteomes" id="UP001054837">
    <property type="component" value="Unassembled WGS sequence"/>
</dbReference>
<organism evidence="10 11">
    <name type="scientific">Caerostris darwini</name>
    <dbReference type="NCBI Taxonomy" id="1538125"/>
    <lineage>
        <taxon>Eukaryota</taxon>
        <taxon>Metazoa</taxon>
        <taxon>Ecdysozoa</taxon>
        <taxon>Arthropoda</taxon>
        <taxon>Chelicerata</taxon>
        <taxon>Arachnida</taxon>
        <taxon>Araneae</taxon>
        <taxon>Araneomorphae</taxon>
        <taxon>Entelegynae</taxon>
        <taxon>Araneoidea</taxon>
        <taxon>Araneidae</taxon>
        <taxon>Caerostris</taxon>
    </lineage>
</organism>
<comment type="subcellular location">
    <subcellularLocation>
        <location evidence="8">Mitochondrion inner membrane</location>
        <topology evidence="8">Peripheral membrane protein</topology>
        <orientation evidence="8">Intermembrane side</orientation>
    </subcellularLocation>
</comment>
<keyword evidence="1 8" id="KW-0813">Transport</keyword>
<dbReference type="GO" id="GO:0046872">
    <property type="term" value="F:metal ion binding"/>
    <property type="evidence" value="ECO:0007669"/>
    <property type="project" value="UniProtKB-KW"/>
</dbReference>
<evidence type="ECO:0000256" key="4">
    <source>
        <dbReference type="ARBA" id="ARBA00022927"/>
    </source>
</evidence>
<dbReference type="Gene3D" id="1.10.287.810">
    <property type="entry name" value="Mitochondrial import inner membrane translocase subunit tim13 like domains"/>
    <property type="match status" value="1"/>
</dbReference>
<keyword evidence="2" id="KW-0479">Metal-binding</keyword>
<evidence type="ECO:0000313" key="10">
    <source>
        <dbReference type="EMBL" id="GIY82915.1"/>
    </source>
</evidence>
<dbReference type="InterPro" id="IPR004217">
    <property type="entry name" value="Tim10-like"/>
</dbReference>
<dbReference type="GO" id="GO:0015031">
    <property type="term" value="P:protein transport"/>
    <property type="evidence" value="ECO:0007669"/>
    <property type="project" value="UniProtKB-KW"/>
</dbReference>
<evidence type="ECO:0000259" key="9">
    <source>
        <dbReference type="Pfam" id="PF02953"/>
    </source>
</evidence>
<keyword evidence="3" id="KW-0862">Zinc</keyword>
<feature type="domain" description="Tim10-like" evidence="9">
    <location>
        <begin position="11"/>
        <end position="64"/>
    </location>
</feature>
<comment type="subunit">
    <text evidence="8">Heterohexamer.</text>
</comment>
<dbReference type="SUPFAM" id="SSF144122">
    <property type="entry name" value="Tim10-like"/>
    <property type="match status" value="1"/>
</dbReference>
<dbReference type="Pfam" id="PF02953">
    <property type="entry name" value="zf-Tim10_DDP"/>
    <property type="match status" value="1"/>
</dbReference>
<evidence type="ECO:0000256" key="6">
    <source>
        <dbReference type="ARBA" id="ARBA00023128"/>
    </source>
</evidence>
<dbReference type="InterPro" id="IPR050673">
    <property type="entry name" value="Mito_inner_translocase_sub"/>
</dbReference>
<dbReference type="AlphaFoldDB" id="A0AAV4WJ58"/>
<sequence length="96" mass="11121">MEDLDSENTLNKMKDFLSIYNKMADTCFNHCVDNFNCRELTSSEESCIEKCSAKGVAVNHKLMMCYIDIQPEVINRRTAEMQKQENNLNMMNNANN</sequence>
<dbReference type="EMBL" id="BPLQ01014754">
    <property type="protein sequence ID" value="GIY82915.1"/>
    <property type="molecule type" value="Genomic_DNA"/>
</dbReference>
<comment type="function">
    <text evidence="8">Mitochondrial intermembrane chaperone that participates in the import and insertion of some multi-pass transmembrane proteins into the mitochondrial inner membrane. Also required for the transfer of beta-barrel precursors from the TOM complex to the sorting and assembly machinery (SAM complex) of the outer membrane. Acts as a chaperone-like protein that protects the hydrophobic precursors from aggregation and guide them through the mitochondrial intermembrane space.</text>
</comment>
<dbReference type="PANTHER" id="PTHR13172">
    <property type="entry name" value="MITOCHONDRIAL IMPORT INNER MEMBRANE TRANSLOCASE SUBUNIT TIM9B"/>
    <property type="match status" value="1"/>
</dbReference>
<evidence type="ECO:0000256" key="2">
    <source>
        <dbReference type="ARBA" id="ARBA00022723"/>
    </source>
</evidence>
<evidence type="ECO:0000256" key="1">
    <source>
        <dbReference type="ARBA" id="ARBA00022448"/>
    </source>
</evidence>
<gene>
    <name evidence="10" type="primary">AVEN_54090_1</name>
    <name evidence="10" type="ORF">CDAR_527231</name>
</gene>
<protein>
    <recommendedName>
        <fullName evidence="8">Mitochondrial import inner membrane translocase subunit</fullName>
    </recommendedName>
</protein>
<evidence type="ECO:0000256" key="7">
    <source>
        <dbReference type="ARBA" id="ARBA00023157"/>
    </source>
</evidence>
<evidence type="ECO:0000256" key="5">
    <source>
        <dbReference type="ARBA" id="ARBA00023010"/>
    </source>
</evidence>
<dbReference type="GO" id="GO:0005743">
    <property type="term" value="C:mitochondrial inner membrane"/>
    <property type="evidence" value="ECO:0007669"/>
    <property type="project" value="UniProtKB-SubCell"/>
</dbReference>
<keyword evidence="6 8" id="KW-0496">Mitochondrion</keyword>
<accession>A0AAV4WJ58</accession>
<keyword evidence="8" id="KW-0999">Mitochondrion inner membrane</keyword>
<keyword evidence="11" id="KW-1185">Reference proteome</keyword>
<reference evidence="10 11" key="1">
    <citation type="submission" date="2021-06" db="EMBL/GenBank/DDBJ databases">
        <title>Caerostris darwini draft genome.</title>
        <authorList>
            <person name="Kono N."/>
            <person name="Arakawa K."/>
        </authorList>
    </citation>
    <scope>NUCLEOTIDE SEQUENCE [LARGE SCALE GENOMIC DNA]</scope>
</reference>
<evidence type="ECO:0000256" key="3">
    <source>
        <dbReference type="ARBA" id="ARBA00022833"/>
    </source>
</evidence>
<evidence type="ECO:0000313" key="11">
    <source>
        <dbReference type="Proteomes" id="UP001054837"/>
    </source>
</evidence>
<comment type="domain">
    <text evidence="8">The twin CX3C motif contains 4 conserved Cys residues that form 2 disulfide bonds in the mitochondrial intermembrane space.</text>
</comment>
<name>A0AAV4WJ58_9ARAC</name>
<keyword evidence="4 8" id="KW-0653">Protein transport</keyword>
<proteinExistence type="inferred from homology"/>
<evidence type="ECO:0000256" key="8">
    <source>
        <dbReference type="RuleBase" id="RU367043"/>
    </source>
</evidence>
<keyword evidence="5 8" id="KW-0811">Translocation</keyword>
<keyword evidence="8" id="KW-0143">Chaperone</keyword>